<dbReference type="SMART" id="SM00342">
    <property type="entry name" value="HTH_ARAC"/>
    <property type="match status" value="1"/>
</dbReference>
<dbReference type="Gene3D" id="1.10.10.60">
    <property type="entry name" value="Homeodomain-like"/>
    <property type="match status" value="1"/>
</dbReference>
<dbReference type="PANTHER" id="PTHR47894:SF1">
    <property type="entry name" value="HTH-TYPE TRANSCRIPTIONAL REGULATOR VQSM"/>
    <property type="match status" value="1"/>
</dbReference>
<dbReference type="SUPFAM" id="SSF46689">
    <property type="entry name" value="Homeodomain-like"/>
    <property type="match status" value="1"/>
</dbReference>
<dbReference type="EMBL" id="FCNL01000040">
    <property type="protein sequence ID" value="CVI24652.1"/>
    <property type="molecule type" value="Genomic_DNA"/>
</dbReference>
<accession>A0A822VDE1</accession>
<comment type="caution">
    <text evidence="5">The sequence shown here is derived from an EMBL/GenBank/DDBJ whole genome shotgun (WGS) entry which is preliminary data.</text>
</comment>
<evidence type="ECO:0000313" key="5">
    <source>
        <dbReference type="EMBL" id="CVI24652.1"/>
    </source>
</evidence>
<dbReference type="InterPro" id="IPR020449">
    <property type="entry name" value="Tscrpt_reg_AraC-type_HTH"/>
</dbReference>
<sequence>MANIPVTRSQFLLPFVGILDEIGAPTNSLLGKFRLPSFLETKSNLYIPLLPTIRFVETAQRSQGIADFGFLASKRLHFSHLNEKTRALIAHSPTLLVALRHACNWASREDTILNMWMEWDSAHVRVCSRLARTNGLLHLEHSQWLQNIFSIYIVRQFTGPNWTPATIAFQARYTPGAETQSLWPNVRFLSDQHAAWISVPISCLGLSNRSAASNQPPHDHEDGPSGYGIVEILKMMLPSYLDQGVPTLAEVAEMAGVSTRTFQRKLSHVDLTYSDILDTIRFESASALLRDSDSKIIDIAFAAGYADPAHFSRAFRRIAGVTPRQFREQSRLR</sequence>
<organism evidence="5 6">
    <name type="scientific">Agrobacterium tumefaciens str. B6</name>
    <dbReference type="NCBI Taxonomy" id="1183423"/>
    <lineage>
        <taxon>Bacteria</taxon>
        <taxon>Pseudomonadati</taxon>
        <taxon>Pseudomonadota</taxon>
        <taxon>Alphaproteobacteria</taxon>
        <taxon>Hyphomicrobiales</taxon>
        <taxon>Rhizobiaceae</taxon>
        <taxon>Rhizobium/Agrobacterium group</taxon>
        <taxon>Agrobacterium</taxon>
        <taxon>Agrobacterium tumefaciens complex</taxon>
    </lineage>
</organism>
<gene>
    <name evidence="5" type="ORF">AGR4A_pAt10231</name>
</gene>
<keyword evidence="2 5" id="KW-0238">DNA-binding</keyword>
<dbReference type="InterPro" id="IPR009057">
    <property type="entry name" value="Homeodomain-like_sf"/>
</dbReference>
<reference evidence="5 6" key="1">
    <citation type="submission" date="2016-01" db="EMBL/GenBank/DDBJ databases">
        <authorList>
            <person name="Regsiter A."/>
            <person name="william w."/>
        </authorList>
    </citation>
    <scope>NUCLEOTIDE SEQUENCE [LARGE SCALE GENOMIC DNA]</scope>
    <source>
        <strain evidence="5 6">B6</strain>
    </source>
</reference>
<dbReference type="PROSITE" id="PS01124">
    <property type="entry name" value="HTH_ARAC_FAMILY_2"/>
    <property type="match status" value="1"/>
</dbReference>
<dbReference type="Pfam" id="PF12833">
    <property type="entry name" value="HTH_18"/>
    <property type="match status" value="1"/>
</dbReference>
<dbReference type="AlphaFoldDB" id="A0A822VDE1"/>
<dbReference type="GO" id="GO:0003700">
    <property type="term" value="F:DNA-binding transcription factor activity"/>
    <property type="evidence" value="ECO:0007669"/>
    <property type="project" value="InterPro"/>
</dbReference>
<dbReference type="GO" id="GO:0000976">
    <property type="term" value="F:transcription cis-regulatory region binding"/>
    <property type="evidence" value="ECO:0007669"/>
    <property type="project" value="TreeGrafter"/>
</dbReference>
<evidence type="ECO:0000313" key="6">
    <source>
        <dbReference type="Proteomes" id="UP000192074"/>
    </source>
</evidence>
<evidence type="ECO:0000256" key="1">
    <source>
        <dbReference type="ARBA" id="ARBA00023015"/>
    </source>
</evidence>
<feature type="domain" description="HTH araC/xylS-type" evidence="4">
    <location>
        <begin position="231"/>
        <end position="329"/>
    </location>
</feature>
<proteinExistence type="predicted"/>
<protein>
    <submittedName>
        <fullName evidence="5">Putative DNA-binding domain-containing protein, AraC-type</fullName>
    </submittedName>
</protein>
<dbReference type="GO" id="GO:0005829">
    <property type="term" value="C:cytosol"/>
    <property type="evidence" value="ECO:0007669"/>
    <property type="project" value="TreeGrafter"/>
</dbReference>
<evidence type="ECO:0000259" key="4">
    <source>
        <dbReference type="PROSITE" id="PS01124"/>
    </source>
</evidence>
<name>A0A822VDE1_AGRTU</name>
<keyword evidence="3" id="KW-0804">Transcription</keyword>
<dbReference type="RefSeq" id="WP_236734525.1">
    <property type="nucleotide sequence ID" value="NZ_LMVK01000052.1"/>
</dbReference>
<evidence type="ECO:0000256" key="2">
    <source>
        <dbReference type="ARBA" id="ARBA00023125"/>
    </source>
</evidence>
<dbReference type="PANTHER" id="PTHR47894">
    <property type="entry name" value="HTH-TYPE TRANSCRIPTIONAL REGULATOR GADX"/>
    <property type="match status" value="1"/>
</dbReference>
<dbReference type="PRINTS" id="PR00032">
    <property type="entry name" value="HTHARAC"/>
</dbReference>
<dbReference type="Proteomes" id="UP000192074">
    <property type="component" value="Unassembled WGS sequence"/>
</dbReference>
<dbReference type="InterPro" id="IPR018060">
    <property type="entry name" value="HTH_AraC"/>
</dbReference>
<evidence type="ECO:0000256" key="3">
    <source>
        <dbReference type="ARBA" id="ARBA00023163"/>
    </source>
</evidence>
<keyword evidence="1" id="KW-0805">Transcription regulation</keyword>